<organism evidence="2 3">
    <name type="scientific">Capnocytophaga cynodegmi</name>
    <dbReference type="NCBI Taxonomy" id="28189"/>
    <lineage>
        <taxon>Bacteria</taxon>
        <taxon>Pseudomonadati</taxon>
        <taxon>Bacteroidota</taxon>
        <taxon>Flavobacteriia</taxon>
        <taxon>Flavobacteriales</taxon>
        <taxon>Flavobacteriaceae</taxon>
        <taxon>Capnocytophaga</taxon>
    </lineage>
</organism>
<keyword evidence="1" id="KW-0812">Transmembrane</keyword>
<protein>
    <submittedName>
        <fullName evidence="2">Uncharacterized protein</fullName>
    </submittedName>
</protein>
<accession>A0A0B7HE91</accession>
<gene>
    <name evidence="2" type="ORF">CCYN2B_290044</name>
</gene>
<proteinExistence type="predicted"/>
<feature type="transmembrane region" description="Helical" evidence="1">
    <location>
        <begin position="16"/>
        <end position="36"/>
    </location>
</feature>
<dbReference type="EMBL" id="CDOD01000022">
    <property type="protein sequence ID" value="CEN35898.1"/>
    <property type="molecule type" value="Genomic_DNA"/>
</dbReference>
<dbReference type="Proteomes" id="UP000038055">
    <property type="component" value="Unassembled WGS sequence"/>
</dbReference>
<evidence type="ECO:0000313" key="3">
    <source>
        <dbReference type="Proteomes" id="UP000038055"/>
    </source>
</evidence>
<name>A0A0B7HE91_9FLAO</name>
<dbReference type="AlphaFoldDB" id="A0A0B7HE91"/>
<keyword evidence="1" id="KW-0472">Membrane</keyword>
<sequence>MIFKGLKIYSLKIEETLILSLLMVIFYFLIIILKYIRIVKIDKKFLTYYSLLCPFGKTIFLDEYIGKITIQETGSSGSYEVVYLVNKQNKTAFKIMGLHYKNFDEMKKAIALPEIKKHLSAKEYFQLLFTGVLDLSKVQNKKSSEFSINKFLGIFITIALIVFLIGMLIKVFTKFMS</sequence>
<keyword evidence="1" id="KW-1133">Transmembrane helix</keyword>
<reference evidence="3" key="1">
    <citation type="submission" date="2015-01" db="EMBL/GenBank/DDBJ databases">
        <authorList>
            <person name="MANFREDI Pablo"/>
        </authorList>
    </citation>
    <scope>NUCLEOTIDE SEQUENCE [LARGE SCALE GENOMIC DNA]</scope>
    <source>
        <strain evidence="3">Ccyn2B</strain>
    </source>
</reference>
<evidence type="ECO:0000313" key="2">
    <source>
        <dbReference type="EMBL" id="CEN35898.1"/>
    </source>
</evidence>
<evidence type="ECO:0000256" key="1">
    <source>
        <dbReference type="SAM" id="Phobius"/>
    </source>
</evidence>
<feature type="transmembrane region" description="Helical" evidence="1">
    <location>
        <begin position="151"/>
        <end position="172"/>
    </location>
</feature>
<keyword evidence="3" id="KW-1185">Reference proteome</keyword>